<comment type="caution">
    <text evidence="1">The sequence shown here is derived from an EMBL/GenBank/DDBJ whole genome shotgun (WGS) entry which is preliminary data.</text>
</comment>
<keyword evidence="2" id="KW-1185">Reference proteome</keyword>
<protein>
    <submittedName>
        <fullName evidence="1">Uncharacterized protein</fullName>
    </submittedName>
</protein>
<reference evidence="1" key="1">
    <citation type="submission" date="2021-02" db="EMBL/GenBank/DDBJ databases">
        <authorList>
            <person name="Nowell W R."/>
        </authorList>
    </citation>
    <scope>NUCLEOTIDE SEQUENCE</scope>
</reference>
<proteinExistence type="predicted"/>
<dbReference type="Proteomes" id="UP000663828">
    <property type="component" value="Unassembled WGS sequence"/>
</dbReference>
<evidence type="ECO:0000313" key="1">
    <source>
        <dbReference type="EMBL" id="CAF1440173.1"/>
    </source>
</evidence>
<organism evidence="1 2">
    <name type="scientific">Adineta ricciae</name>
    <name type="common">Rotifer</name>
    <dbReference type="NCBI Taxonomy" id="249248"/>
    <lineage>
        <taxon>Eukaryota</taxon>
        <taxon>Metazoa</taxon>
        <taxon>Spiralia</taxon>
        <taxon>Gnathifera</taxon>
        <taxon>Rotifera</taxon>
        <taxon>Eurotatoria</taxon>
        <taxon>Bdelloidea</taxon>
        <taxon>Adinetida</taxon>
        <taxon>Adinetidae</taxon>
        <taxon>Adineta</taxon>
    </lineage>
</organism>
<accession>A0A815NX57</accession>
<dbReference type="EMBL" id="CAJNOR010003707">
    <property type="protein sequence ID" value="CAF1440173.1"/>
    <property type="molecule type" value="Genomic_DNA"/>
</dbReference>
<gene>
    <name evidence="1" type="ORF">XAT740_LOCUS36268</name>
</gene>
<sequence length="124" mass="14727">MVRHYSATESSLPFKQEFLRNQRLLFPSGNVDCLSRRRPHPARYYQVFGREPEQSWPMVCAQCLVGGFKCIIYYGILYLIIKWYLWPAVVPNLMKYEFAQKTMNQSSILLDRLKPNRKILFDSD</sequence>
<evidence type="ECO:0000313" key="2">
    <source>
        <dbReference type="Proteomes" id="UP000663828"/>
    </source>
</evidence>
<name>A0A815NX57_ADIRI</name>
<dbReference type="AlphaFoldDB" id="A0A815NX57"/>